<dbReference type="SUPFAM" id="SSF46955">
    <property type="entry name" value="Putative DNA-binding domain"/>
    <property type="match status" value="1"/>
</dbReference>
<dbReference type="SMART" id="SM00871">
    <property type="entry name" value="AraC_E_bind"/>
    <property type="match status" value="1"/>
</dbReference>
<sequence length="270" mass="30213">MLTIGQMARCHGLTTKTLRHYDSIGLFTPALTGQDNGYRYYQPEQIGILGRIVWLRQLGMGLEEIRGLADNGALHDVLSLRQALQAHAGELQAQLARGQNLLGQLQRYLAQPERSVPAPQTPVRVKLPAQRIIGMAWQQDDEGTIAELWQRFEPREQEIQRLAEPVGTYGICQPLGDSQWRYVAGLPVSAEAPLVEGMVALEIPARQYARVEHRGTVQTLPETFRAAYSEWLPAAGMQPDEGVEFEYTGERFFGPMHPDSVVELYIPLKG</sequence>
<dbReference type="InterPro" id="IPR009061">
    <property type="entry name" value="DNA-bd_dom_put_sf"/>
</dbReference>
<dbReference type="PROSITE" id="PS50937">
    <property type="entry name" value="HTH_MERR_2"/>
    <property type="match status" value="1"/>
</dbReference>
<dbReference type="Gene3D" id="3.20.80.10">
    <property type="entry name" value="Regulatory factor, effector binding domain"/>
    <property type="match status" value="1"/>
</dbReference>
<keyword evidence="1" id="KW-0238">DNA-binding</keyword>
<dbReference type="InterPro" id="IPR047057">
    <property type="entry name" value="MerR_fam"/>
</dbReference>
<protein>
    <submittedName>
        <fullName evidence="3">MerR family transcriptional regulator</fullName>
    </submittedName>
</protein>
<feature type="domain" description="HTH merR-type" evidence="2">
    <location>
        <begin position="1"/>
        <end position="71"/>
    </location>
</feature>
<dbReference type="Pfam" id="PF13411">
    <property type="entry name" value="MerR_1"/>
    <property type="match status" value="1"/>
</dbReference>
<dbReference type="InterPro" id="IPR011256">
    <property type="entry name" value="Reg_factor_effector_dom_sf"/>
</dbReference>
<dbReference type="Gene3D" id="1.10.1660.10">
    <property type="match status" value="1"/>
</dbReference>
<dbReference type="CDD" id="cd01107">
    <property type="entry name" value="HTH_BmrR"/>
    <property type="match status" value="1"/>
</dbReference>
<name>A0A0D5XUK6_9PSED</name>
<dbReference type="SUPFAM" id="SSF55136">
    <property type="entry name" value="Probable bacterial effector-binding domain"/>
    <property type="match status" value="1"/>
</dbReference>
<dbReference type="PANTHER" id="PTHR30204">
    <property type="entry name" value="REDOX-CYCLING DRUG-SENSING TRANSCRIPTIONAL ACTIVATOR SOXR"/>
    <property type="match status" value="1"/>
</dbReference>
<dbReference type="EMBL" id="CP011110">
    <property type="protein sequence ID" value="AKA22525.1"/>
    <property type="molecule type" value="Genomic_DNA"/>
</dbReference>
<evidence type="ECO:0000313" key="4">
    <source>
        <dbReference type="Proteomes" id="UP000032748"/>
    </source>
</evidence>
<gene>
    <name evidence="3" type="ORF">PCL1606_10700</name>
</gene>
<dbReference type="AlphaFoldDB" id="A0A0D5XUK6"/>
<accession>A0A0D5XUK6</accession>
<dbReference type="KEGG" id="pcz:PCL1606_10700"/>
<dbReference type="GO" id="GO:0003677">
    <property type="term" value="F:DNA binding"/>
    <property type="evidence" value="ECO:0007669"/>
    <property type="project" value="UniProtKB-KW"/>
</dbReference>
<dbReference type="RefSeq" id="WP_045881270.1">
    <property type="nucleotide sequence ID" value="NZ_CP011110.1"/>
</dbReference>
<reference evidence="3 4" key="1">
    <citation type="journal article" date="2015" name="Mol. Plant Microbe Interact.">
        <title>Comparative Genomic Analysis of Pseudomonas chlororaphis PCL1606 Reveals New Insight into Antifungal Compounds Involved in Biocontrol.</title>
        <authorList>
            <person name="Calderon C.E."/>
            <person name="Ramos C."/>
            <person name="de Vicente A."/>
            <person name="Cazorla F.M."/>
        </authorList>
    </citation>
    <scope>NUCLEOTIDE SEQUENCE [LARGE SCALE GENOMIC DNA]</scope>
    <source>
        <strain evidence="3 4">PCL1606</strain>
    </source>
</reference>
<dbReference type="Proteomes" id="UP000032748">
    <property type="component" value="Chromosome"/>
</dbReference>
<dbReference type="PANTHER" id="PTHR30204:SF97">
    <property type="entry name" value="MERR FAMILY REGULATORY PROTEIN"/>
    <property type="match status" value="1"/>
</dbReference>
<evidence type="ECO:0000313" key="3">
    <source>
        <dbReference type="EMBL" id="AKA22525.1"/>
    </source>
</evidence>
<evidence type="ECO:0000256" key="1">
    <source>
        <dbReference type="ARBA" id="ARBA00023125"/>
    </source>
</evidence>
<organism evidence="3 4">
    <name type="scientific">Pseudomonas chlororaphis</name>
    <dbReference type="NCBI Taxonomy" id="587753"/>
    <lineage>
        <taxon>Bacteria</taxon>
        <taxon>Pseudomonadati</taxon>
        <taxon>Pseudomonadota</taxon>
        <taxon>Gammaproteobacteria</taxon>
        <taxon>Pseudomonadales</taxon>
        <taxon>Pseudomonadaceae</taxon>
        <taxon>Pseudomonas</taxon>
    </lineage>
</organism>
<dbReference type="InterPro" id="IPR029441">
    <property type="entry name" value="Cass2"/>
</dbReference>
<dbReference type="SMART" id="SM00422">
    <property type="entry name" value="HTH_MERR"/>
    <property type="match status" value="1"/>
</dbReference>
<dbReference type="Pfam" id="PF14526">
    <property type="entry name" value="Cass2"/>
    <property type="match status" value="1"/>
</dbReference>
<dbReference type="InterPro" id="IPR000551">
    <property type="entry name" value="MerR-type_HTH_dom"/>
</dbReference>
<proteinExistence type="predicted"/>
<dbReference type="GO" id="GO:0003700">
    <property type="term" value="F:DNA-binding transcription factor activity"/>
    <property type="evidence" value="ECO:0007669"/>
    <property type="project" value="InterPro"/>
</dbReference>
<evidence type="ECO:0000259" key="2">
    <source>
        <dbReference type="PROSITE" id="PS50937"/>
    </source>
</evidence>
<dbReference type="PATRIC" id="fig|587753.10.peg.1062"/>
<dbReference type="OrthoDB" id="9808480at2"/>
<dbReference type="InterPro" id="IPR010499">
    <property type="entry name" value="AraC_E-bd"/>
</dbReference>